<dbReference type="AlphaFoldDB" id="A0A1S8AR33"/>
<feature type="binding site" evidence="1">
    <location>
        <position position="57"/>
    </location>
    <ligand>
        <name>Mg(2+)</name>
        <dbReference type="ChEBI" id="CHEBI:18420"/>
        <label>1</label>
    </ligand>
</feature>
<gene>
    <name evidence="2" type="ORF">A6E15_17805</name>
</gene>
<organism evidence="2 3">
    <name type="scientific">Natrinema saccharevitans</name>
    <dbReference type="NCBI Taxonomy" id="301967"/>
    <lineage>
        <taxon>Archaea</taxon>
        <taxon>Methanobacteriati</taxon>
        <taxon>Methanobacteriota</taxon>
        <taxon>Stenosarchaea group</taxon>
        <taxon>Halobacteria</taxon>
        <taxon>Halobacteriales</taxon>
        <taxon>Natrialbaceae</taxon>
        <taxon>Natrinema</taxon>
    </lineage>
</organism>
<comment type="caution">
    <text evidence="2">The sequence shown here is derived from an EMBL/GenBank/DDBJ whole genome shotgun (WGS) entry which is preliminary data.</text>
</comment>
<feature type="binding site" evidence="1">
    <location>
        <position position="56"/>
    </location>
    <ligand>
        <name>Mg(2+)</name>
        <dbReference type="ChEBI" id="CHEBI:18420"/>
        <label>1</label>
    </ligand>
</feature>
<dbReference type="InterPro" id="IPR036705">
    <property type="entry name" value="Ribosyl_crysJ1_sf"/>
</dbReference>
<evidence type="ECO:0000256" key="1">
    <source>
        <dbReference type="PIRSR" id="PIRSR605502-1"/>
    </source>
</evidence>
<evidence type="ECO:0008006" key="4">
    <source>
        <dbReference type="Google" id="ProtNLM"/>
    </source>
</evidence>
<sequence length="65" mass="6824">MDSNDARDVLLGLACGDALGRPVEFELASGITAEYGELNEMVGYGTWSQPAGTITDDTEQALCLA</sequence>
<dbReference type="Pfam" id="PF03747">
    <property type="entry name" value="ADP_ribosyl_GH"/>
    <property type="match status" value="1"/>
</dbReference>
<comment type="cofactor">
    <cofactor evidence="1">
        <name>Mg(2+)</name>
        <dbReference type="ChEBI" id="CHEBI:18420"/>
    </cofactor>
    <text evidence="1">Binds 2 magnesium ions per subunit.</text>
</comment>
<proteinExistence type="predicted"/>
<name>A0A1S8AR33_9EURY</name>
<reference evidence="3" key="1">
    <citation type="submission" date="2016-04" db="EMBL/GenBank/DDBJ databases">
        <authorList>
            <person name="Chen S.-C."/>
            <person name="Lai M.-C."/>
        </authorList>
    </citation>
    <scope>NUCLEOTIDE SEQUENCE [LARGE SCALE GENOMIC DNA]</scope>
    <source>
        <strain evidence="3">AB14</strain>
    </source>
</reference>
<dbReference type="InterPro" id="IPR005502">
    <property type="entry name" value="Ribosyl_crysJ1"/>
</dbReference>
<keyword evidence="1" id="KW-0460">Magnesium</keyword>
<dbReference type="SUPFAM" id="SSF101478">
    <property type="entry name" value="ADP-ribosylglycohydrolase"/>
    <property type="match status" value="1"/>
</dbReference>
<evidence type="ECO:0000313" key="2">
    <source>
        <dbReference type="EMBL" id="OLZ39258.1"/>
    </source>
</evidence>
<keyword evidence="3" id="KW-1185">Reference proteome</keyword>
<dbReference type="Gene3D" id="1.10.4080.10">
    <property type="entry name" value="ADP-ribosylation/Crystallin J1"/>
    <property type="match status" value="1"/>
</dbReference>
<dbReference type="EMBL" id="LWLN01000002">
    <property type="protein sequence ID" value="OLZ39258.1"/>
    <property type="molecule type" value="Genomic_DNA"/>
</dbReference>
<dbReference type="GO" id="GO:0046872">
    <property type="term" value="F:metal ion binding"/>
    <property type="evidence" value="ECO:0007669"/>
    <property type="project" value="UniProtKB-KW"/>
</dbReference>
<accession>A0A1S8AR33</accession>
<protein>
    <recommendedName>
        <fullName evidence="4">ADP-ribosylglycohydrolase</fullName>
    </recommendedName>
</protein>
<feature type="binding site" evidence="1">
    <location>
        <position position="55"/>
    </location>
    <ligand>
        <name>Mg(2+)</name>
        <dbReference type="ChEBI" id="CHEBI:18420"/>
        <label>1</label>
    </ligand>
</feature>
<keyword evidence="1" id="KW-0479">Metal-binding</keyword>
<evidence type="ECO:0000313" key="3">
    <source>
        <dbReference type="Proteomes" id="UP000189370"/>
    </source>
</evidence>
<dbReference type="Proteomes" id="UP000189370">
    <property type="component" value="Unassembled WGS sequence"/>
</dbReference>